<keyword evidence="2" id="KW-0472">Membrane</keyword>
<dbReference type="EMBL" id="CAMPGE010008022">
    <property type="protein sequence ID" value="CAI2366937.1"/>
    <property type="molecule type" value="Genomic_DNA"/>
</dbReference>
<name>A0AAD1UHT9_EUPCR</name>
<dbReference type="AlphaFoldDB" id="A0AAD1UHT9"/>
<feature type="compositionally biased region" description="Polar residues" evidence="1">
    <location>
        <begin position="24"/>
        <end position="51"/>
    </location>
</feature>
<keyword evidence="4" id="KW-1185">Reference proteome</keyword>
<proteinExistence type="predicted"/>
<dbReference type="Proteomes" id="UP001295684">
    <property type="component" value="Unassembled WGS sequence"/>
</dbReference>
<keyword evidence="2" id="KW-0812">Transmembrane</keyword>
<comment type="caution">
    <text evidence="3">The sequence shown here is derived from an EMBL/GenBank/DDBJ whole genome shotgun (WGS) entry which is preliminary data.</text>
</comment>
<feature type="region of interest" description="Disordered" evidence="1">
    <location>
        <begin position="68"/>
        <end position="87"/>
    </location>
</feature>
<protein>
    <submittedName>
        <fullName evidence="3">Uncharacterized protein</fullName>
    </submittedName>
</protein>
<organism evidence="3 4">
    <name type="scientific">Euplotes crassus</name>
    <dbReference type="NCBI Taxonomy" id="5936"/>
    <lineage>
        <taxon>Eukaryota</taxon>
        <taxon>Sar</taxon>
        <taxon>Alveolata</taxon>
        <taxon>Ciliophora</taxon>
        <taxon>Intramacronucleata</taxon>
        <taxon>Spirotrichea</taxon>
        <taxon>Hypotrichia</taxon>
        <taxon>Euplotida</taxon>
        <taxon>Euplotidae</taxon>
        <taxon>Moneuplotes</taxon>
    </lineage>
</organism>
<gene>
    <name evidence="3" type="ORF">ECRASSUSDP1_LOCUS8213</name>
</gene>
<keyword evidence="2" id="KW-1133">Transmembrane helix</keyword>
<accession>A0AAD1UHT9</accession>
<sequence>MFQKFWRDQYSGSQRSKKEIFTGLSKSNEKSVNQAQTNSASGAQSSVQDLSSKGEVKMKEEPIMAKISDKFSKNEESKNSSDPNASDINALTYASRPYEQFQKVAGKNTEYLPQILNCEGIKTFILPKQYVLRRFDVIQDHIDKEFNDRNMRNVLCETQFEYAKVHKCRRFGECLCRVFARDLLQIAYYKQIQNVHKYLERFFLKPQVYLPFQELLLWLQLEIGRRNYKQAEAIMNKYISYTTNLVNDETKNVVSLELKIQNGLKDRWKTNPELLELYESHYFKLIDVYIFDILLPDRGYDQTKDVLLKEIAMEKSLKLKYLDKISDFYISSIRETSLMYGTKAIEQLDKASFKAKLKSRVDQIRQIDESQNEGSEDQHLQNSLFHNTFNRQRFEQSKQSLEEPEKPAFLDILKQKTKVSPKTFIVIMAIVFAIWLWRGGHKKLRKFSTYKFILTHVFGIKSKK</sequence>
<evidence type="ECO:0000313" key="3">
    <source>
        <dbReference type="EMBL" id="CAI2366937.1"/>
    </source>
</evidence>
<feature type="compositionally biased region" description="Basic and acidic residues" evidence="1">
    <location>
        <begin position="68"/>
        <end position="79"/>
    </location>
</feature>
<reference evidence="3" key="1">
    <citation type="submission" date="2023-07" db="EMBL/GenBank/DDBJ databases">
        <authorList>
            <consortium name="AG Swart"/>
            <person name="Singh M."/>
            <person name="Singh A."/>
            <person name="Seah K."/>
            <person name="Emmerich C."/>
        </authorList>
    </citation>
    <scope>NUCLEOTIDE SEQUENCE</scope>
    <source>
        <strain evidence="3">DP1</strain>
    </source>
</reference>
<feature type="transmembrane region" description="Helical" evidence="2">
    <location>
        <begin position="419"/>
        <end position="437"/>
    </location>
</feature>
<feature type="region of interest" description="Disordered" evidence="1">
    <location>
        <begin position="23"/>
        <end position="59"/>
    </location>
</feature>
<evidence type="ECO:0000313" key="4">
    <source>
        <dbReference type="Proteomes" id="UP001295684"/>
    </source>
</evidence>
<evidence type="ECO:0000256" key="2">
    <source>
        <dbReference type="SAM" id="Phobius"/>
    </source>
</evidence>
<evidence type="ECO:0000256" key="1">
    <source>
        <dbReference type="SAM" id="MobiDB-lite"/>
    </source>
</evidence>